<sequence length="108" mass="12764">MYFMFNADNTDTYHHHSTIITTVNFFYYSVITKRTVVSIIAERFSVLNPKSKNHTAHNQPQKSGIKKPRRQRQRQTFTKVMDPKFLRNQGYARKHNKKSRDSGSEAEE</sequence>
<name>A0AAV7HRY9_DENCH</name>
<feature type="compositionally biased region" description="Basic residues" evidence="5">
    <location>
        <begin position="64"/>
        <end position="73"/>
    </location>
</feature>
<dbReference type="GO" id="GO:0022625">
    <property type="term" value="C:cytosolic large ribosomal subunit"/>
    <property type="evidence" value="ECO:0007669"/>
    <property type="project" value="TreeGrafter"/>
</dbReference>
<keyword evidence="7" id="KW-1185">Reference proteome</keyword>
<proteinExistence type="inferred from homology"/>
<organism evidence="6 7">
    <name type="scientific">Dendrobium chrysotoxum</name>
    <name type="common">Orchid</name>
    <dbReference type="NCBI Taxonomy" id="161865"/>
    <lineage>
        <taxon>Eukaryota</taxon>
        <taxon>Viridiplantae</taxon>
        <taxon>Streptophyta</taxon>
        <taxon>Embryophyta</taxon>
        <taxon>Tracheophyta</taxon>
        <taxon>Spermatophyta</taxon>
        <taxon>Magnoliopsida</taxon>
        <taxon>Liliopsida</taxon>
        <taxon>Asparagales</taxon>
        <taxon>Orchidaceae</taxon>
        <taxon>Epidendroideae</taxon>
        <taxon>Malaxideae</taxon>
        <taxon>Dendrobiinae</taxon>
        <taxon>Dendrobium</taxon>
    </lineage>
</organism>
<evidence type="ECO:0000256" key="4">
    <source>
        <dbReference type="RuleBase" id="RU364026"/>
    </source>
</evidence>
<keyword evidence="3 4" id="KW-0687">Ribonucleoprotein</keyword>
<protein>
    <recommendedName>
        <fullName evidence="4">60S ribosomal protein L29</fullName>
    </recommendedName>
</protein>
<dbReference type="Gene3D" id="6.10.140.1730">
    <property type="match status" value="1"/>
</dbReference>
<dbReference type="GO" id="GO:0002181">
    <property type="term" value="P:cytoplasmic translation"/>
    <property type="evidence" value="ECO:0007669"/>
    <property type="project" value="TreeGrafter"/>
</dbReference>
<evidence type="ECO:0000313" key="7">
    <source>
        <dbReference type="Proteomes" id="UP000775213"/>
    </source>
</evidence>
<keyword evidence="2 4" id="KW-0689">Ribosomal protein</keyword>
<dbReference type="GO" id="GO:0003735">
    <property type="term" value="F:structural constituent of ribosome"/>
    <property type="evidence" value="ECO:0007669"/>
    <property type="project" value="UniProtKB-UniRule"/>
</dbReference>
<dbReference type="Pfam" id="PF01779">
    <property type="entry name" value="Ribosomal_L29e"/>
    <property type="match status" value="1"/>
</dbReference>
<accession>A0AAV7HRY9</accession>
<dbReference type="AlphaFoldDB" id="A0AAV7HRY9"/>
<evidence type="ECO:0000256" key="5">
    <source>
        <dbReference type="SAM" id="MobiDB-lite"/>
    </source>
</evidence>
<comment type="similarity">
    <text evidence="1 4">Belongs to the eukaryotic ribosomal protein eL29 family.</text>
</comment>
<dbReference type="PANTHER" id="PTHR12884">
    <property type="entry name" value="60S RIBOSOMAL PROTEIN L29"/>
    <property type="match status" value="1"/>
</dbReference>
<dbReference type="EMBL" id="JAGFBR010000001">
    <property type="protein sequence ID" value="KAH0470298.1"/>
    <property type="molecule type" value="Genomic_DNA"/>
</dbReference>
<dbReference type="Proteomes" id="UP000775213">
    <property type="component" value="Unassembled WGS sequence"/>
</dbReference>
<dbReference type="PANTHER" id="PTHR12884:SF0">
    <property type="entry name" value="60S RIBOSOMAL PROTEIN L29"/>
    <property type="match status" value="1"/>
</dbReference>
<reference evidence="6 7" key="1">
    <citation type="journal article" date="2021" name="Hortic Res">
        <title>Chromosome-scale assembly of the Dendrobium chrysotoxum genome enhances the understanding of orchid evolution.</title>
        <authorList>
            <person name="Zhang Y."/>
            <person name="Zhang G.Q."/>
            <person name="Zhang D."/>
            <person name="Liu X.D."/>
            <person name="Xu X.Y."/>
            <person name="Sun W.H."/>
            <person name="Yu X."/>
            <person name="Zhu X."/>
            <person name="Wang Z.W."/>
            <person name="Zhao X."/>
            <person name="Zhong W.Y."/>
            <person name="Chen H."/>
            <person name="Yin W.L."/>
            <person name="Huang T."/>
            <person name="Niu S.C."/>
            <person name="Liu Z.J."/>
        </authorList>
    </citation>
    <scope>NUCLEOTIDE SEQUENCE [LARGE SCALE GENOMIC DNA]</scope>
    <source>
        <strain evidence="6">Lindl</strain>
    </source>
</reference>
<evidence type="ECO:0000313" key="6">
    <source>
        <dbReference type="EMBL" id="KAH0470298.1"/>
    </source>
</evidence>
<evidence type="ECO:0000256" key="3">
    <source>
        <dbReference type="ARBA" id="ARBA00023274"/>
    </source>
</evidence>
<evidence type="ECO:0000256" key="2">
    <source>
        <dbReference type="ARBA" id="ARBA00022980"/>
    </source>
</evidence>
<gene>
    <name evidence="6" type="ORF">IEQ34_000021</name>
</gene>
<comment type="caution">
    <text evidence="6">The sequence shown here is derived from an EMBL/GenBank/DDBJ whole genome shotgun (WGS) entry which is preliminary data.</text>
</comment>
<feature type="compositionally biased region" description="Basic and acidic residues" evidence="5">
    <location>
        <begin position="99"/>
        <end position="108"/>
    </location>
</feature>
<dbReference type="InterPro" id="IPR002673">
    <property type="entry name" value="Ribosomal_eL29"/>
</dbReference>
<evidence type="ECO:0000256" key="1">
    <source>
        <dbReference type="ARBA" id="ARBA00010247"/>
    </source>
</evidence>
<feature type="region of interest" description="Disordered" evidence="5">
    <location>
        <begin position="48"/>
        <end position="108"/>
    </location>
</feature>